<dbReference type="InterPro" id="IPR000864">
    <property type="entry name" value="Prot_inh_pot1"/>
</dbReference>
<evidence type="ECO:0000256" key="2">
    <source>
        <dbReference type="ARBA" id="ARBA00022690"/>
    </source>
</evidence>
<proteinExistence type="inferred from homology"/>
<dbReference type="EMBL" id="JBFOLK010000005">
    <property type="protein sequence ID" value="KAL2510780.1"/>
    <property type="molecule type" value="Genomic_DNA"/>
</dbReference>
<comment type="similarity">
    <text evidence="1">Belongs to the protease inhibitor I13 (potato type I serine protease inhibitor) family.</text>
</comment>
<protein>
    <submittedName>
        <fullName evidence="4">Serine protease inhibitor</fullName>
    </submittedName>
</protein>
<evidence type="ECO:0000256" key="3">
    <source>
        <dbReference type="ARBA" id="ARBA00022900"/>
    </source>
</evidence>
<dbReference type="PANTHER" id="PTHR33091">
    <property type="entry name" value="PROTEIN, PUTATIVE, EXPRESSED-RELATED"/>
    <property type="match status" value="1"/>
</dbReference>
<evidence type="ECO:0000313" key="5">
    <source>
        <dbReference type="Proteomes" id="UP001604336"/>
    </source>
</evidence>
<dbReference type="Proteomes" id="UP001604336">
    <property type="component" value="Unassembled WGS sequence"/>
</dbReference>
<dbReference type="AlphaFoldDB" id="A0ABD1TDH2"/>
<keyword evidence="5" id="KW-1185">Reference proteome</keyword>
<reference evidence="5" key="1">
    <citation type="submission" date="2024-07" db="EMBL/GenBank/DDBJ databases">
        <title>Two chromosome-level genome assemblies of Korean endemic species Abeliophyllum distichum and Forsythia ovata (Oleaceae).</title>
        <authorList>
            <person name="Jang H."/>
        </authorList>
    </citation>
    <scope>NUCLEOTIDE SEQUENCE [LARGE SCALE GENOMIC DNA]</scope>
</reference>
<dbReference type="GO" id="GO:0004867">
    <property type="term" value="F:serine-type endopeptidase inhibitor activity"/>
    <property type="evidence" value="ECO:0007669"/>
    <property type="project" value="UniProtKB-KW"/>
</dbReference>
<gene>
    <name evidence="4" type="ORF">Adt_16380</name>
</gene>
<accession>A0ABD1TDH2</accession>
<dbReference type="PANTHER" id="PTHR33091:SF83">
    <property type="entry name" value="SERINE PROTEASE INHIBITOR, POTATO INHIBITOR I-TYPE FAMILY PROTEIN-RELATED"/>
    <property type="match status" value="1"/>
</dbReference>
<evidence type="ECO:0000256" key="1">
    <source>
        <dbReference type="ARBA" id="ARBA00008210"/>
    </source>
</evidence>
<dbReference type="InterPro" id="IPR036354">
    <property type="entry name" value="Prot_inh_pot1_sf"/>
</dbReference>
<dbReference type="Gene3D" id="3.30.10.10">
    <property type="entry name" value="Trypsin Inhibitor V, subunit A"/>
    <property type="match status" value="2"/>
</dbReference>
<dbReference type="PROSITE" id="PS00285">
    <property type="entry name" value="POTATO_INHIBITOR"/>
    <property type="match status" value="2"/>
</dbReference>
<organism evidence="4 5">
    <name type="scientific">Abeliophyllum distichum</name>
    <dbReference type="NCBI Taxonomy" id="126358"/>
    <lineage>
        <taxon>Eukaryota</taxon>
        <taxon>Viridiplantae</taxon>
        <taxon>Streptophyta</taxon>
        <taxon>Embryophyta</taxon>
        <taxon>Tracheophyta</taxon>
        <taxon>Spermatophyta</taxon>
        <taxon>Magnoliopsida</taxon>
        <taxon>eudicotyledons</taxon>
        <taxon>Gunneridae</taxon>
        <taxon>Pentapetalae</taxon>
        <taxon>asterids</taxon>
        <taxon>lamiids</taxon>
        <taxon>Lamiales</taxon>
        <taxon>Oleaceae</taxon>
        <taxon>Forsythieae</taxon>
        <taxon>Abeliophyllum</taxon>
    </lineage>
</organism>
<comment type="caution">
    <text evidence="4">The sequence shown here is derived from an EMBL/GenBank/DDBJ whole genome shotgun (WGS) entry which is preliminary data.</text>
</comment>
<dbReference type="SUPFAM" id="SSF54654">
    <property type="entry name" value="CI-2 family of serine protease inhibitors"/>
    <property type="match status" value="2"/>
</dbReference>
<dbReference type="PRINTS" id="PR00292">
    <property type="entry name" value="POTATOINHBTR"/>
</dbReference>
<dbReference type="Pfam" id="PF00280">
    <property type="entry name" value="potato_inhibit"/>
    <property type="match status" value="2"/>
</dbReference>
<keyword evidence="3 4" id="KW-0722">Serine protease inhibitor</keyword>
<evidence type="ECO:0000313" key="4">
    <source>
        <dbReference type="EMBL" id="KAL2510780.1"/>
    </source>
</evidence>
<name>A0ABD1TDH2_9LAMI</name>
<sequence length="134" mass="14701">MEEACPNAGKSTWPELLGVQGQVAVGVIARENKKVSVGTVKEGMMVTADFRCDRVRVWLDNREGDMADCPGKDSWPELLGAKGEAAAAVIEKENRHVDAIVLKEGTPVTKDFRCDRVRVWVNDNGIVIRIPRVG</sequence>
<keyword evidence="2 4" id="KW-0646">Protease inhibitor</keyword>